<reference evidence="2 3" key="1">
    <citation type="submission" date="2019-04" db="EMBL/GenBank/DDBJ databases">
        <title>Streptomyces sp. nov. Bv016 isolated from bark of Buahinia variegata.</title>
        <authorList>
            <person name="Kanchanasin P."/>
            <person name="Tanasupawat S."/>
            <person name="Yuki M."/>
            <person name="Kudo T."/>
        </authorList>
    </citation>
    <scope>NUCLEOTIDE SEQUENCE [LARGE SCALE GENOMIC DNA]</scope>
    <source>
        <strain evidence="2 3">JCM 4765</strain>
    </source>
</reference>
<accession>A0A4Z1CZ43</accession>
<feature type="chain" id="PRO_5021278400" description="Peptidase inhibitor family I36" evidence="1">
    <location>
        <begin position="31"/>
        <end position="121"/>
    </location>
</feature>
<name>A0A4Z1CZ43_STRGP</name>
<dbReference type="EMBL" id="SRRU01000015">
    <property type="protein sequence ID" value="TGN74361.1"/>
    <property type="molecule type" value="Genomic_DNA"/>
</dbReference>
<evidence type="ECO:0000313" key="3">
    <source>
        <dbReference type="Proteomes" id="UP000298513"/>
    </source>
</evidence>
<proteinExistence type="predicted"/>
<keyword evidence="3" id="KW-1185">Reference proteome</keyword>
<dbReference type="Gene3D" id="2.60.20.10">
    <property type="entry name" value="Crystallins"/>
    <property type="match status" value="1"/>
</dbReference>
<keyword evidence="1" id="KW-0732">Signal</keyword>
<dbReference type="Proteomes" id="UP000298513">
    <property type="component" value="Unassembled WGS sequence"/>
</dbReference>
<comment type="caution">
    <text evidence="2">The sequence shown here is derived from an EMBL/GenBank/DDBJ whole genome shotgun (WGS) entry which is preliminary data.</text>
</comment>
<evidence type="ECO:0000313" key="2">
    <source>
        <dbReference type="EMBL" id="TGN74361.1"/>
    </source>
</evidence>
<dbReference type="AlphaFoldDB" id="A0A4Z1CZ43"/>
<evidence type="ECO:0000256" key="1">
    <source>
        <dbReference type="SAM" id="SignalP"/>
    </source>
</evidence>
<organism evidence="2 3">
    <name type="scientific">Streptomyces griseoluteus</name>
    <dbReference type="NCBI Taxonomy" id="29306"/>
    <lineage>
        <taxon>Bacteria</taxon>
        <taxon>Bacillati</taxon>
        <taxon>Actinomycetota</taxon>
        <taxon>Actinomycetes</taxon>
        <taxon>Kitasatosporales</taxon>
        <taxon>Streptomycetaceae</taxon>
        <taxon>Streptomyces</taxon>
    </lineage>
</organism>
<sequence length="121" mass="12935">MQRLLPKAGVVLGAVALTATTLMIASPANAAYSDCPAGALCAYLGTNGAGDPGTVYGDNTNLLQYNKFNNAESLYNNGNNCDVRVYSGLNYTGSVALAQRGWWYSPLYSPWKDNVASNRWC</sequence>
<dbReference type="Pfam" id="PF03995">
    <property type="entry name" value="Inhibitor_I36"/>
    <property type="match status" value="1"/>
</dbReference>
<gene>
    <name evidence="2" type="ORF">E5082_30085</name>
</gene>
<evidence type="ECO:0008006" key="4">
    <source>
        <dbReference type="Google" id="ProtNLM"/>
    </source>
</evidence>
<protein>
    <recommendedName>
        <fullName evidence="4">Peptidase inhibitor family I36</fullName>
    </recommendedName>
</protein>
<feature type="signal peptide" evidence="1">
    <location>
        <begin position="1"/>
        <end position="30"/>
    </location>
</feature>